<evidence type="ECO:0000256" key="1">
    <source>
        <dbReference type="ARBA" id="ARBA00008455"/>
    </source>
</evidence>
<dbReference type="GO" id="GO:0006508">
    <property type="term" value="P:proteolysis"/>
    <property type="evidence" value="ECO:0007669"/>
    <property type="project" value="InterPro"/>
</dbReference>
<dbReference type="GO" id="GO:0008234">
    <property type="term" value="F:cysteine-type peptidase activity"/>
    <property type="evidence" value="ECO:0007669"/>
    <property type="project" value="InterPro"/>
</dbReference>
<dbReference type="Pfam" id="PF00112">
    <property type="entry name" value="Peptidase_C1"/>
    <property type="match status" value="1"/>
</dbReference>
<dbReference type="Proteomes" id="UP000242146">
    <property type="component" value="Unassembled WGS sequence"/>
</dbReference>
<feature type="domain" description="Peptidase C1A papain C-terminal" evidence="3">
    <location>
        <begin position="20"/>
        <end position="226"/>
    </location>
</feature>
<dbReference type="InterPro" id="IPR039417">
    <property type="entry name" value="Peptidase_C1A_papain-like"/>
</dbReference>
<evidence type="ECO:0000313" key="5">
    <source>
        <dbReference type="Proteomes" id="UP000242146"/>
    </source>
</evidence>
<dbReference type="InterPro" id="IPR000668">
    <property type="entry name" value="Peptidase_C1A_C"/>
</dbReference>
<dbReference type="SMART" id="SM00645">
    <property type="entry name" value="Pept_C1"/>
    <property type="match status" value="1"/>
</dbReference>
<dbReference type="OrthoDB" id="2445485at2759"/>
<organism evidence="4 5">
    <name type="scientific">Hesseltinella vesiculosa</name>
    <dbReference type="NCBI Taxonomy" id="101127"/>
    <lineage>
        <taxon>Eukaryota</taxon>
        <taxon>Fungi</taxon>
        <taxon>Fungi incertae sedis</taxon>
        <taxon>Mucoromycota</taxon>
        <taxon>Mucoromycotina</taxon>
        <taxon>Mucoromycetes</taxon>
        <taxon>Mucorales</taxon>
        <taxon>Cunninghamellaceae</taxon>
        <taxon>Hesseltinella</taxon>
    </lineage>
</organism>
<dbReference type="SUPFAM" id="SSF54001">
    <property type="entry name" value="Cysteine proteinases"/>
    <property type="match status" value="1"/>
</dbReference>
<dbReference type="InterPro" id="IPR013128">
    <property type="entry name" value="Peptidase_C1A"/>
</dbReference>
<dbReference type="STRING" id="101127.A0A1X2GBV0"/>
<evidence type="ECO:0000256" key="2">
    <source>
        <dbReference type="ARBA" id="ARBA00023157"/>
    </source>
</evidence>
<evidence type="ECO:0000313" key="4">
    <source>
        <dbReference type="EMBL" id="ORX50197.1"/>
    </source>
</evidence>
<proteinExistence type="inferred from homology"/>
<dbReference type="FunFam" id="3.90.70.10:FF:000332">
    <property type="entry name" value="Cathepsin L1"/>
    <property type="match status" value="1"/>
</dbReference>
<comment type="similarity">
    <text evidence="1">Belongs to the peptidase C1 family.</text>
</comment>
<accession>A0A1X2GBV0</accession>
<reference evidence="4 5" key="1">
    <citation type="submission" date="2016-07" db="EMBL/GenBank/DDBJ databases">
        <title>Pervasive Adenine N6-methylation of Active Genes in Fungi.</title>
        <authorList>
            <consortium name="DOE Joint Genome Institute"/>
            <person name="Mondo S.J."/>
            <person name="Dannebaum R.O."/>
            <person name="Kuo R.C."/>
            <person name="Labutti K."/>
            <person name="Haridas S."/>
            <person name="Kuo A."/>
            <person name="Salamov A."/>
            <person name="Ahrendt S.R."/>
            <person name="Lipzen A."/>
            <person name="Sullivan W."/>
            <person name="Andreopoulos W.B."/>
            <person name="Clum A."/>
            <person name="Lindquist E."/>
            <person name="Daum C."/>
            <person name="Ramamoorthy G.K."/>
            <person name="Gryganskyi A."/>
            <person name="Culley D."/>
            <person name="Magnuson J.K."/>
            <person name="James T.Y."/>
            <person name="O'Malley M.A."/>
            <person name="Stajich J.E."/>
            <person name="Spatafora J.W."/>
            <person name="Visel A."/>
            <person name="Grigoriev I.V."/>
        </authorList>
    </citation>
    <scope>NUCLEOTIDE SEQUENCE [LARGE SCALE GENOMIC DNA]</scope>
    <source>
        <strain evidence="4 5">NRRL 3301</strain>
    </source>
</reference>
<dbReference type="InterPro" id="IPR038765">
    <property type="entry name" value="Papain-like_cys_pep_sf"/>
</dbReference>
<dbReference type="Gene3D" id="3.90.70.10">
    <property type="entry name" value="Cysteine proteinases"/>
    <property type="match status" value="1"/>
</dbReference>
<evidence type="ECO:0000259" key="3">
    <source>
        <dbReference type="SMART" id="SM00645"/>
    </source>
</evidence>
<dbReference type="EMBL" id="MCGT01000024">
    <property type="protein sequence ID" value="ORX50197.1"/>
    <property type="molecule type" value="Genomic_DNA"/>
</dbReference>
<keyword evidence="2" id="KW-1015">Disulfide bond</keyword>
<dbReference type="PANTHER" id="PTHR12411">
    <property type="entry name" value="CYSTEINE PROTEASE FAMILY C1-RELATED"/>
    <property type="match status" value="1"/>
</dbReference>
<protein>
    <submittedName>
        <fullName evidence="4">Peptidase C1A</fullName>
    </submittedName>
</protein>
<sequence length="229" mass="24883">MACVLVRGLPQQAFTNQTILPASADWRALLPPVKNQGQCSSSYAFAAVVPLEAALRNRGYNVVLSEQEIVDCSVRFGNEGCNGGSMHTAYQYIQSVGGLSQEARYPYRGALRPCSRPSATERIPVVQYVEVKSQAQMISALSTVGPVAIALHTSCRSFQMYVGGVYYDPDCIGEPDHAAALVGYGNENGQDYYLLRNSWGTSWGLGGYMKISTRTPQIHDLGGYPVINM</sequence>
<dbReference type="AlphaFoldDB" id="A0A1X2GBV0"/>
<dbReference type="CDD" id="cd02248">
    <property type="entry name" value="Peptidase_C1A"/>
    <property type="match status" value="1"/>
</dbReference>
<name>A0A1X2GBV0_9FUNG</name>
<gene>
    <name evidence="4" type="ORF">DM01DRAFT_1337863</name>
</gene>
<comment type="caution">
    <text evidence="4">The sequence shown here is derived from an EMBL/GenBank/DDBJ whole genome shotgun (WGS) entry which is preliminary data.</text>
</comment>
<keyword evidence="5" id="KW-1185">Reference proteome</keyword>